<dbReference type="PANTHER" id="PTHR43364:SF1">
    <property type="entry name" value="OXIDOREDUCTASE YDHF"/>
    <property type="match status" value="1"/>
</dbReference>
<reference evidence="2" key="1">
    <citation type="submission" date="2021-04" db="EMBL/GenBank/DDBJ databases">
        <title>Oceanospirillales bacteria with DddD are important DMSP degraders in coastal seawater.</title>
        <authorList>
            <person name="Liu J."/>
        </authorList>
    </citation>
    <scope>NUCLEOTIDE SEQUENCE</scope>
    <source>
        <strain evidence="2">D13-1</strain>
    </source>
</reference>
<dbReference type="InterPro" id="IPR020471">
    <property type="entry name" value="AKR"/>
</dbReference>
<dbReference type="InterPro" id="IPR050523">
    <property type="entry name" value="AKR_Detox_Biosynth"/>
</dbReference>
<gene>
    <name evidence="2" type="ORF">KDW95_04995</name>
</gene>
<dbReference type="InterPro" id="IPR023210">
    <property type="entry name" value="NADP_OxRdtase_dom"/>
</dbReference>
<evidence type="ECO:0000259" key="1">
    <source>
        <dbReference type="Pfam" id="PF00248"/>
    </source>
</evidence>
<dbReference type="PRINTS" id="PR00069">
    <property type="entry name" value="ALDKETRDTASE"/>
</dbReference>
<dbReference type="PROSITE" id="PS00062">
    <property type="entry name" value="ALDOKETO_REDUCTASE_2"/>
    <property type="match status" value="1"/>
</dbReference>
<dbReference type="PANTHER" id="PTHR43364">
    <property type="entry name" value="NADH-SPECIFIC METHYLGLYOXAL REDUCTASE-RELATED"/>
    <property type="match status" value="1"/>
</dbReference>
<name>A0ABY5HP61_9GAMM</name>
<dbReference type="SUPFAM" id="SSF51430">
    <property type="entry name" value="NAD(P)-linked oxidoreductase"/>
    <property type="match status" value="1"/>
</dbReference>
<dbReference type="EMBL" id="CP073347">
    <property type="protein sequence ID" value="UTW13022.1"/>
    <property type="molecule type" value="Genomic_DNA"/>
</dbReference>
<evidence type="ECO:0000313" key="3">
    <source>
        <dbReference type="Proteomes" id="UP001058461"/>
    </source>
</evidence>
<dbReference type="InterPro" id="IPR036812">
    <property type="entry name" value="NAD(P)_OxRdtase_dom_sf"/>
</dbReference>
<feature type="domain" description="NADP-dependent oxidoreductase" evidence="1">
    <location>
        <begin position="15"/>
        <end position="287"/>
    </location>
</feature>
<proteinExistence type="predicted"/>
<dbReference type="CDD" id="cd19092">
    <property type="entry name" value="AKR_BsYcsN_EcYdhF-like"/>
    <property type="match status" value="1"/>
</dbReference>
<dbReference type="Pfam" id="PF00248">
    <property type="entry name" value="Aldo_ket_red"/>
    <property type="match status" value="1"/>
</dbReference>
<organism evidence="2 3">
    <name type="scientific">Marinobacterium rhizophilum</name>
    <dbReference type="NCBI Taxonomy" id="420402"/>
    <lineage>
        <taxon>Bacteria</taxon>
        <taxon>Pseudomonadati</taxon>
        <taxon>Pseudomonadota</taxon>
        <taxon>Gammaproteobacteria</taxon>
        <taxon>Oceanospirillales</taxon>
        <taxon>Oceanospirillaceae</taxon>
        <taxon>Marinobacterium</taxon>
    </lineage>
</organism>
<keyword evidence="3" id="KW-1185">Reference proteome</keyword>
<dbReference type="InterPro" id="IPR018170">
    <property type="entry name" value="Aldo/ket_reductase_CS"/>
</dbReference>
<dbReference type="Proteomes" id="UP001058461">
    <property type="component" value="Chromosome"/>
</dbReference>
<protein>
    <submittedName>
        <fullName evidence="2">Aldo/keto reductase</fullName>
    </submittedName>
</protein>
<accession>A0ABY5HP61</accession>
<sequence>MEKVQLGNTAVEFSRLVYGVWRLADDSDTSVANVRAKIDACLEQGITTFDHADIYGDYRCEALFGKALAQDPSLRASMQLVSKCDIALVSDAFPARRVKHYDTSAAYIRNSVDTSLSRLHSEQLDLLLIHRPDPFMDAAQTGAVLDDLVDSGKVKALGVSNFMHWDWRLLQQHMKHRLVVNQIEMNLLERSAFTDGTLASMQLDGIRAMAWSPLAGGALFGDSAAAQRLRPLLDGIARQYGSSADRVALAWLMMHPAGIMPVVGTNNIERIHGLASACDIRIDRETWFELWTAASGQEVP</sequence>
<evidence type="ECO:0000313" key="2">
    <source>
        <dbReference type="EMBL" id="UTW13022.1"/>
    </source>
</evidence>
<dbReference type="Gene3D" id="3.20.20.100">
    <property type="entry name" value="NADP-dependent oxidoreductase domain"/>
    <property type="match status" value="1"/>
</dbReference>